<dbReference type="EMBL" id="JBHMAG010000014">
    <property type="protein sequence ID" value="MFB9754234.1"/>
    <property type="molecule type" value="Genomic_DNA"/>
</dbReference>
<accession>A0ABV5W106</accession>
<evidence type="ECO:0000313" key="1">
    <source>
        <dbReference type="EMBL" id="MFB9754234.1"/>
    </source>
</evidence>
<comment type="caution">
    <text evidence="1">The sequence shown here is derived from an EMBL/GenBank/DDBJ whole genome shotgun (WGS) entry which is preliminary data.</text>
</comment>
<dbReference type="Proteomes" id="UP001589619">
    <property type="component" value="Unassembled WGS sequence"/>
</dbReference>
<keyword evidence="2" id="KW-1185">Reference proteome</keyword>
<reference evidence="1 2" key="1">
    <citation type="submission" date="2024-09" db="EMBL/GenBank/DDBJ databases">
        <authorList>
            <person name="Sun Q."/>
            <person name="Mori K."/>
        </authorList>
    </citation>
    <scope>NUCLEOTIDE SEQUENCE [LARGE SCALE GENOMIC DNA]</scope>
    <source>
        <strain evidence="1 2">JCM 12520</strain>
    </source>
</reference>
<dbReference type="RefSeq" id="WP_344914026.1">
    <property type="nucleotide sequence ID" value="NZ_BAAAYO010000013.1"/>
</dbReference>
<name>A0ABV5W106_9BACL</name>
<protein>
    <submittedName>
        <fullName evidence="1">Uncharacterized protein</fullName>
    </submittedName>
</protein>
<evidence type="ECO:0000313" key="2">
    <source>
        <dbReference type="Proteomes" id="UP001589619"/>
    </source>
</evidence>
<gene>
    <name evidence="1" type="ORF">ACFFNY_21910</name>
</gene>
<organism evidence="1 2">
    <name type="scientific">Paenibacillus hodogayensis</name>
    <dbReference type="NCBI Taxonomy" id="279208"/>
    <lineage>
        <taxon>Bacteria</taxon>
        <taxon>Bacillati</taxon>
        <taxon>Bacillota</taxon>
        <taxon>Bacilli</taxon>
        <taxon>Bacillales</taxon>
        <taxon>Paenibacillaceae</taxon>
        <taxon>Paenibacillus</taxon>
    </lineage>
</organism>
<sequence length="52" mass="6262">MLHIIWVRHHLRPGAFWQLPRGEQLFLLASTELELEAEAMQLRQHMAKSERR</sequence>
<proteinExistence type="predicted"/>